<organism evidence="2 3">
    <name type="scientific">Mycobacterium talmoniae</name>
    <dbReference type="NCBI Taxonomy" id="1858794"/>
    <lineage>
        <taxon>Bacteria</taxon>
        <taxon>Bacillati</taxon>
        <taxon>Actinomycetota</taxon>
        <taxon>Actinomycetes</taxon>
        <taxon>Mycobacteriales</taxon>
        <taxon>Mycobacteriaceae</taxon>
        <taxon>Mycobacterium</taxon>
    </lineage>
</organism>
<sequence length="98" mass="10047">MPDRSGGAQPSVLPNSSARVRTAPETAVTRSSAPSRSTASLRKAAVHDGSSPTTGTPAAAGSANVSTLRCNCFRAVSSCPVEIQVSPQHSRRSGIRTE</sequence>
<dbReference type="Proteomes" id="UP000238296">
    <property type="component" value="Unassembled WGS sequence"/>
</dbReference>
<dbReference type="AlphaFoldDB" id="A0A2S8BD97"/>
<evidence type="ECO:0000313" key="2">
    <source>
        <dbReference type="EMBL" id="PQM44631.1"/>
    </source>
</evidence>
<gene>
    <name evidence="2" type="ORF">C1Y40_05205</name>
</gene>
<proteinExistence type="predicted"/>
<dbReference type="EMBL" id="PPEA01000748">
    <property type="protein sequence ID" value="PQM44631.1"/>
    <property type="molecule type" value="Genomic_DNA"/>
</dbReference>
<name>A0A2S8BD97_9MYCO</name>
<reference evidence="2 3" key="1">
    <citation type="journal article" date="2017" name="Int. J. Syst. Evol. Microbiol.">
        <title>Mycobacterium talmoniae sp. nov., a slowly growing mycobacterium isolated from human respiratory samples.</title>
        <authorList>
            <person name="Davidson R.M."/>
            <person name="DeGroote M.A."/>
            <person name="Marola J.L."/>
            <person name="Buss S."/>
            <person name="Jones V."/>
            <person name="McNeil M.R."/>
            <person name="Freifeld A.G."/>
            <person name="Elaine Epperson L."/>
            <person name="Hasan N.A."/>
            <person name="Jackson M."/>
            <person name="Iwen P.C."/>
            <person name="Salfinger M."/>
            <person name="Strong M."/>
        </authorList>
    </citation>
    <scope>NUCLEOTIDE SEQUENCE [LARGE SCALE GENOMIC DNA]</scope>
    <source>
        <strain evidence="2 3">ATCC BAA-2683</strain>
    </source>
</reference>
<evidence type="ECO:0000313" key="3">
    <source>
        <dbReference type="Proteomes" id="UP000238296"/>
    </source>
</evidence>
<feature type="region of interest" description="Disordered" evidence="1">
    <location>
        <begin position="1"/>
        <end position="63"/>
    </location>
</feature>
<evidence type="ECO:0000256" key="1">
    <source>
        <dbReference type="SAM" id="MobiDB-lite"/>
    </source>
</evidence>
<protein>
    <submittedName>
        <fullName evidence="2">Uncharacterized protein</fullName>
    </submittedName>
</protein>
<accession>A0A2S8BD97</accession>
<feature type="compositionally biased region" description="Low complexity" evidence="1">
    <location>
        <begin position="49"/>
        <end position="63"/>
    </location>
</feature>
<comment type="caution">
    <text evidence="2">The sequence shown here is derived from an EMBL/GenBank/DDBJ whole genome shotgun (WGS) entry which is preliminary data.</text>
</comment>
<feature type="compositionally biased region" description="Low complexity" evidence="1">
    <location>
        <begin position="26"/>
        <end position="42"/>
    </location>
</feature>